<sequence>MENFTKSRLIKTLLNIEYEVVHNNAEAFAQEFNKLTQSDEDPIGEWLRLTRAKKGNLESDNVVILELLVEIYRKIESLEARISGETKNYVELKNKGSVGTIGHSCFALTDSKLSENTLYYGRIELPTFPTRIVPVYFIYHSGLAWIERIHGRDEAEWDGYVASKERALIRSIRNKKVENG</sequence>
<keyword evidence="2" id="KW-1185">Reference proteome</keyword>
<dbReference type="EMBL" id="JAIGYQ010000012">
    <property type="protein sequence ID" value="MBX7491398.1"/>
    <property type="molecule type" value="Genomic_DNA"/>
</dbReference>
<reference evidence="1 2" key="1">
    <citation type="submission" date="2021-08" db="EMBL/GenBank/DDBJ databases">
        <title>Helicobacter spp. isolated from feces of Anatolian Ground Squirrel (Spermophilus xanthoprymnus) in Turkey.</title>
        <authorList>
            <person name="Aydin F."/>
            <person name="Abay S."/>
            <person name="Kayman T."/>
            <person name="Karakaya E."/>
            <person name="Saticioglu I.B."/>
        </authorList>
    </citation>
    <scope>NUCLEOTIDE SEQUENCE [LARGE SCALE GENOMIC DNA]</scope>
    <source>
        <strain evidence="1 2">Faydin-H70</strain>
    </source>
</reference>
<gene>
    <name evidence="1" type="ORF">K4G57_07985</name>
</gene>
<evidence type="ECO:0000313" key="2">
    <source>
        <dbReference type="Proteomes" id="UP000700059"/>
    </source>
</evidence>
<accession>A0ABS7JPT1</accession>
<evidence type="ECO:0000313" key="1">
    <source>
        <dbReference type="EMBL" id="MBX7491398.1"/>
    </source>
</evidence>
<protein>
    <submittedName>
        <fullName evidence="1">Uncharacterized protein</fullName>
    </submittedName>
</protein>
<comment type="caution">
    <text evidence="1">The sequence shown here is derived from an EMBL/GenBank/DDBJ whole genome shotgun (WGS) entry which is preliminary data.</text>
</comment>
<dbReference type="RefSeq" id="WP_221532662.1">
    <property type="nucleotide sequence ID" value="NZ_JAIGYP010000012.1"/>
</dbReference>
<organism evidence="1 2">
    <name type="scientific">Helicobacter turcicus</name>
    <dbReference type="NCBI Taxonomy" id="2867412"/>
    <lineage>
        <taxon>Bacteria</taxon>
        <taxon>Pseudomonadati</taxon>
        <taxon>Campylobacterota</taxon>
        <taxon>Epsilonproteobacteria</taxon>
        <taxon>Campylobacterales</taxon>
        <taxon>Helicobacteraceae</taxon>
        <taxon>Helicobacter</taxon>
    </lineage>
</organism>
<proteinExistence type="predicted"/>
<name>A0ABS7JPT1_9HELI</name>
<dbReference type="Proteomes" id="UP000700059">
    <property type="component" value="Unassembled WGS sequence"/>
</dbReference>